<dbReference type="InterPro" id="IPR000873">
    <property type="entry name" value="AMP-dep_synth/lig_dom"/>
</dbReference>
<dbReference type="InterPro" id="IPR020845">
    <property type="entry name" value="AMP-binding_CS"/>
</dbReference>
<name>A0AAW7MEE3_9STAP</name>
<dbReference type="SUPFAM" id="SSF56801">
    <property type="entry name" value="Acetyl-CoA synthetase-like"/>
    <property type="match status" value="1"/>
</dbReference>
<evidence type="ECO:0000313" key="7">
    <source>
        <dbReference type="EMBL" id="MDN4533701.1"/>
    </source>
</evidence>
<dbReference type="InterPro" id="IPR025110">
    <property type="entry name" value="AMP-bd_C"/>
</dbReference>
<dbReference type="PROSITE" id="PS00455">
    <property type="entry name" value="AMP_BINDING"/>
    <property type="match status" value="1"/>
</dbReference>
<dbReference type="GO" id="GO:0031956">
    <property type="term" value="F:medium-chain fatty acid-CoA ligase activity"/>
    <property type="evidence" value="ECO:0007669"/>
    <property type="project" value="TreeGrafter"/>
</dbReference>
<dbReference type="PANTHER" id="PTHR43201">
    <property type="entry name" value="ACYL-COA SYNTHETASE"/>
    <property type="match status" value="1"/>
</dbReference>
<comment type="similarity">
    <text evidence="1">Belongs to the ATP-dependent AMP-binding enzyme family.</text>
</comment>
<reference evidence="7" key="1">
    <citation type="submission" date="2023-07" db="EMBL/GenBank/DDBJ databases">
        <title>Evaluation of the beneficial properties of pineapple isolates.</title>
        <authorList>
            <person name="Adefiranye O."/>
        </authorList>
    </citation>
    <scope>NUCLEOTIDE SEQUENCE</scope>
    <source>
        <strain evidence="7">PAPLE_T1</strain>
    </source>
</reference>
<dbReference type="InterPro" id="IPR042099">
    <property type="entry name" value="ANL_N_sf"/>
</dbReference>
<dbReference type="PANTHER" id="PTHR43201:SF5">
    <property type="entry name" value="MEDIUM-CHAIN ACYL-COA LIGASE ACSF2, MITOCHONDRIAL"/>
    <property type="match status" value="1"/>
</dbReference>
<dbReference type="RefSeq" id="WP_272595347.1">
    <property type="nucleotide sequence ID" value="NZ_JAQPQT010000003.1"/>
</dbReference>
<organism evidence="7 8">
    <name type="scientific">Staphylococcus auricularis</name>
    <dbReference type="NCBI Taxonomy" id="29379"/>
    <lineage>
        <taxon>Bacteria</taxon>
        <taxon>Bacillati</taxon>
        <taxon>Bacillota</taxon>
        <taxon>Bacilli</taxon>
        <taxon>Bacillales</taxon>
        <taxon>Staphylococcaceae</taxon>
        <taxon>Staphylococcus</taxon>
    </lineage>
</organism>
<sequence length="457" mass="52028">MALMKRLRRFAELQPNQIALQFDKHSLTYSELAQYIDAYCDRLSQIPNHQFVAVGFQQPMETLLYYLALREKECIPCVFDPSWPSSQINELLRYDGIPFYIDATHDIHSYTPTTSPLKLISEDLLHVGFTSGTTGLPKGYYRSEMAWIRSYEQNEQLFNQEITMIVAPGPLAHSLSLYACIYALYTGRTFLGQAHFEPQALIHMMNESKQSAALFAVPTMLHDCVYQCPQSTKYLKSVLSSGDKLSEQLRRKLTEAFPAAQLIEFFGSSEASFISYNRDNEAPADSVGRCFPNVAIQLANKDDQGIGSLFVKSNMTFSGYVGEEKRPNDWIEIGDYASLDTDGYLYLHGRANDTMIIGGKNVYPVEIERVISQYPAIEEVLVISETHPRFGEVAVALYTGKETVSYAEMRTYLASRLSRYQVPSKWKRVNQMRYTPSGKIARGQMKRAYEEGRLIYE</sequence>
<dbReference type="Pfam" id="PF00501">
    <property type="entry name" value="AMP-binding"/>
    <property type="match status" value="1"/>
</dbReference>
<evidence type="ECO:0000256" key="2">
    <source>
        <dbReference type="ARBA" id="ARBA00017625"/>
    </source>
</evidence>
<evidence type="ECO:0000256" key="4">
    <source>
        <dbReference type="ARBA" id="ARBA00032875"/>
    </source>
</evidence>
<dbReference type="Gene3D" id="3.30.300.30">
    <property type="match status" value="1"/>
</dbReference>
<protein>
    <recommendedName>
        <fullName evidence="2">Putative long chain fatty acid-CoA ligase VraA</fullName>
    </recommendedName>
    <alternativeName>
        <fullName evidence="4">Acyl-CoA synthetase</fullName>
    </alternativeName>
</protein>
<evidence type="ECO:0000256" key="3">
    <source>
        <dbReference type="ARBA" id="ARBA00022598"/>
    </source>
</evidence>
<feature type="domain" description="AMP-dependent synthetase/ligase" evidence="5">
    <location>
        <begin position="120"/>
        <end position="320"/>
    </location>
</feature>
<dbReference type="AlphaFoldDB" id="A0AAW7MEE3"/>
<accession>A0AAW7MEE3</accession>
<dbReference type="Proteomes" id="UP001171687">
    <property type="component" value="Unassembled WGS sequence"/>
</dbReference>
<dbReference type="Gene3D" id="3.40.50.12780">
    <property type="entry name" value="N-terminal domain of ligase-like"/>
    <property type="match status" value="1"/>
</dbReference>
<dbReference type="InterPro" id="IPR045851">
    <property type="entry name" value="AMP-bd_C_sf"/>
</dbReference>
<evidence type="ECO:0000259" key="5">
    <source>
        <dbReference type="Pfam" id="PF00501"/>
    </source>
</evidence>
<dbReference type="Pfam" id="PF13193">
    <property type="entry name" value="AMP-binding_C"/>
    <property type="match status" value="1"/>
</dbReference>
<dbReference type="EMBL" id="JAUHQC010000011">
    <property type="protein sequence ID" value="MDN4533701.1"/>
    <property type="molecule type" value="Genomic_DNA"/>
</dbReference>
<evidence type="ECO:0000313" key="8">
    <source>
        <dbReference type="Proteomes" id="UP001171687"/>
    </source>
</evidence>
<comment type="caution">
    <text evidence="7">The sequence shown here is derived from an EMBL/GenBank/DDBJ whole genome shotgun (WGS) entry which is preliminary data.</text>
</comment>
<gene>
    <name evidence="7" type="ORF">QYH67_09040</name>
</gene>
<keyword evidence="3" id="KW-0436">Ligase</keyword>
<proteinExistence type="inferred from homology"/>
<evidence type="ECO:0000259" key="6">
    <source>
        <dbReference type="Pfam" id="PF13193"/>
    </source>
</evidence>
<dbReference type="GO" id="GO:0006631">
    <property type="term" value="P:fatty acid metabolic process"/>
    <property type="evidence" value="ECO:0007669"/>
    <property type="project" value="TreeGrafter"/>
</dbReference>
<evidence type="ECO:0000256" key="1">
    <source>
        <dbReference type="ARBA" id="ARBA00006432"/>
    </source>
</evidence>
<feature type="domain" description="AMP-binding enzyme C-terminal" evidence="6">
    <location>
        <begin position="366"/>
        <end position="439"/>
    </location>
</feature>